<evidence type="ECO:0000313" key="1">
    <source>
        <dbReference type="EMBL" id="CAD5116671.1"/>
    </source>
</evidence>
<dbReference type="AlphaFoldDB" id="A0A7I8VPZ8"/>
<name>A0A7I8VPZ8_9ANNE</name>
<proteinExistence type="predicted"/>
<accession>A0A7I8VPZ8</accession>
<gene>
    <name evidence="1" type="ORF">DGYR_LOCUS5271</name>
</gene>
<organism evidence="1 2">
    <name type="scientific">Dimorphilus gyrociliatus</name>
    <dbReference type="NCBI Taxonomy" id="2664684"/>
    <lineage>
        <taxon>Eukaryota</taxon>
        <taxon>Metazoa</taxon>
        <taxon>Spiralia</taxon>
        <taxon>Lophotrochozoa</taxon>
        <taxon>Annelida</taxon>
        <taxon>Polychaeta</taxon>
        <taxon>Polychaeta incertae sedis</taxon>
        <taxon>Dinophilidae</taxon>
        <taxon>Dimorphilus</taxon>
    </lineage>
</organism>
<dbReference type="EMBL" id="CAJFCJ010000006">
    <property type="protein sequence ID" value="CAD5116671.1"/>
    <property type="molecule type" value="Genomic_DNA"/>
</dbReference>
<sequence length="485" mass="56182">MRFSIKIFSAAFIYSLTGQFEIKFTLLLSTGSFVYENWFEIFRLSHVKSWSATMYDHEELDDMFVEKLKKEDRDICKSHITETSYAGDILKFGTAISIASGAEPLPINEQCIESENNSLAEYDDIKDDEVKSKSSSDLIYTGYSAKSGFKTESKHTIDDAKKFSGIFFNKKPGKDEGVIVHVISIDFPNETRKSCIEEELTESFEATKRTKKSLFILCNLKQEDYFKAISLFKDCRYIIMFFSTHGAKDYIKFVDGQVVQLERFIKDIESTLENADILNYFFCCQHIAGKSFSYKKSYSETMKRDEKYPFCVFVSNVGSKVYRHRISKVNVYVVKGFLQLAEDLPAWSEVKKSDIEALKTELKMLSGPYIQISNKKKILLNTGSSYRIISDKDVFIKYDKFTLTLKNKSDSVVKVRKKLLNKNKKRKVFNGDSISIDQKIITVHFLFEESIIRSMKSGDLDPTPLLNLNERFRYFFRNLFKKLIN</sequence>
<comment type="caution">
    <text evidence="1">The sequence shown here is derived from an EMBL/GenBank/DDBJ whole genome shotgun (WGS) entry which is preliminary data.</text>
</comment>
<dbReference type="Proteomes" id="UP000549394">
    <property type="component" value="Unassembled WGS sequence"/>
</dbReference>
<reference evidence="1 2" key="1">
    <citation type="submission" date="2020-08" db="EMBL/GenBank/DDBJ databases">
        <authorList>
            <person name="Hejnol A."/>
        </authorList>
    </citation>
    <scope>NUCLEOTIDE SEQUENCE [LARGE SCALE GENOMIC DNA]</scope>
</reference>
<protein>
    <submittedName>
        <fullName evidence="1">DgyrCDS5537</fullName>
    </submittedName>
</protein>
<evidence type="ECO:0000313" key="2">
    <source>
        <dbReference type="Proteomes" id="UP000549394"/>
    </source>
</evidence>
<keyword evidence="2" id="KW-1185">Reference proteome</keyword>